<gene>
    <name evidence="7" type="ORF">TcWFU_008146</name>
</gene>
<dbReference type="InterPro" id="IPR020189">
    <property type="entry name" value="IF5A_C"/>
</dbReference>
<dbReference type="SUPFAM" id="SSF50249">
    <property type="entry name" value="Nucleic acid-binding proteins"/>
    <property type="match status" value="1"/>
</dbReference>
<evidence type="ECO:0000256" key="5">
    <source>
        <dbReference type="RuleBase" id="RU362005"/>
    </source>
</evidence>
<comment type="similarity">
    <text evidence="1 5">Belongs to the eIF-5A family.</text>
</comment>
<dbReference type="SMART" id="SM01376">
    <property type="entry name" value="eIF-5a"/>
    <property type="match status" value="1"/>
</dbReference>
<evidence type="ECO:0000259" key="6">
    <source>
        <dbReference type="SMART" id="SM01376"/>
    </source>
</evidence>
<reference evidence="7 8" key="1">
    <citation type="journal article" date="2022" name="Front. Cell. Infect. Microbiol.">
        <title>The Genomes of Two Strains of Taenia crassiceps the Animal Model for the Study of Human Cysticercosis.</title>
        <authorList>
            <person name="Bobes R.J."/>
            <person name="Estrada K."/>
            <person name="Rios-Valencia D.G."/>
            <person name="Calderon-Gallegos A."/>
            <person name="de la Torre P."/>
            <person name="Carrero J.C."/>
            <person name="Sanchez-Flores A."/>
            <person name="Laclette J.P."/>
        </authorList>
    </citation>
    <scope>NUCLEOTIDE SEQUENCE [LARGE SCALE GENOMIC DNA]</scope>
    <source>
        <strain evidence="7">WFUcys</strain>
    </source>
</reference>
<protein>
    <recommendedName>
        <fullName evidence="5">Eukaryotic translation initiation factor 5A</fullName>
        <shortName evidence="5">eIF-5A</shortName>
    </recommendedName>
</protein>
<organism evidence="7 8">
    <name type="scientific">Taenia crassiceps</name>
    <dbReference type="NCBI Taxonomy" id="6207"/>
    <lineage>
        <taxon>Eukaryota</taxon>
        <taxon>Metazoa</taxon>
        <taxon>Spiralia</taxon>
        <taxon>Lophotrochozoa</taxon>
        <taxon>Platyhelminthes</taxon>
        <taxon>Cestoda</taxon>
        <taxon>Eucestoda</taxon>
        <taxon>Cyclophyllidea</taxon>
        <taxon>Taeniidae</taxon>
        <taxon>Taenia</taxon>
    </lineage>
</organism>
<dbReference type="InterPro" id="IPR019769">
    <property type="entry name" value="Trans_elong_IF5A_hypusine_site"/>
</dbReference>
<keyword evidence="4 5" id="KW-0385">Hypusine</keyword>
<evidence type="ECO:0000256" key="3">
    <source>
        <dbReference type="ARBA" id="ARBA00022917"/>
    </source>
</evidence>
<dbReference type="InterPro" id="IPR012340">
    <property type="entry name" value="NA-bd_OB-fold"/>
</dbReference>
<evidence type="ECO:0000256" key="4">
    <source>
        <dbReference type="ARBA" id="ARBA00023071"/>
    </source>
</evidence>
<dbReference type="Gene3D" id="2.30.30.30">
    <property type="match status" value="1"/>
</dbReference>
<comment type="PTM">
    <text evidence="5">eIF-5A seems to be the only eukaryotic protein to have a hypusine residue which is a post-translational modification of a lysine by the addition of a butylamino group.</text>
</comment>
<dbReference type="Pfam" id="PF01287">
    <property type="entry name" value="eIF-5a"/>
    <property type="match status" value="1"/>
</dbReference>
<dbReference type="InterPro" id="IPR001884">
    <property type="entry name" value="IF5A-like"/>
</dbReference>
<dbReference type="Proteomes" id="UP001651158">
    <property type="component" value="Unassembled WGS sequence"/>
</dbReference>
<dbReference type="GO" id="GO:0003743">
    <property type="term" value="F:translation initiation factor activity"/>
    <property type="evidence" value="ECO:0007669"/>
    <property type="project" value="UniProtKB-KW"/>
</dbReference>
<dbReference type="NCBIfam" id="TIGR00037">
    <property type="entry name" value="eIF_5A"/>
    <property type="match status" value="1"/>
</dbReference>
<dbReference type="InterPro" id="IPR048670">
    <property type="entry name" value="IF5A-like_N"/>
</dbReference>
<dbReference type="InterPro" id="IPR008991">
    <property type="entry name" value="Translation_prot_SH3-like_sf"/>
</dbReference>
<evidence type="ECO:0000256" key="2">
    <source>
        <dbReference type="ARBA" id="ARBA00022768"/>
    </source>
</evidence>
<comment type="function">
    <text evidence="5">Translation factor that promotes translation elongation and termination, particularly upon ribosome stalling at specific amino acid sequence contexts. Binds between the exit (E) and peptidyl (P) site of the ribosome and promotes rescue of stalled ribosome: specifically required for efficient translation of polyproline-containing peptides as well as other motifs that stall the ribosome. Acts as ribosome quality control (RQC) cofactor by joining the RQC complex to facilitate peptidyl transfer during CAT tailing step.</text>
</comment>
<dbReference type="Pfam" id="PF21485">
    <property type="entry name" value="IF5A-like_N"/>
    <property type="match status" value="1"/>
</dbReference>
<feature type="domain" description="Translation initiation factor 5A C-terminal" evidence="6">
    <location>
        <begin position="105"/>
        <end position="174"/>
    </location>
</feature>
<proteinExistence type="inferred from homology"/>
<dbReference type="Gene3D" id="2.40.50.140">
    <property type="entry name" value="Nucleic acid-binding proteins"/>
    <property type="match status" value="1"/>
</dbReference>
<dbReference type="PANTHER" id="PTHR11673">
    <property type="entry name" value="TRANSLATION INITIATION FACTOR 5A FAMILY MEMBER"/>
    <property type="match status" value="1"/>
</dbReference>
<evidence type="ECO:0000313" key="7">
    <source>
        <dbReference type="EMBL" id="KAL5112664.1"/>
    </source>
</evidence>
<keyword evidence="7" id="KW-0396">Initiation factor</keyword>
<dbReference type="PIRSF" id="PIRSF003025">
    <property type="entry name" value="eIF5A"/>
    <property type="match status" value="1"/>
</dbReference>
<keyword evidence="8" id="KW-1185">Reference proteome</keyword>
<name>A0ABR4QSM1_9CEST</name>
<evidence type="ECO:0000313" key="8">
    <source>
        <dbReference type="Proteomes" id="UP001651158"/>
    </source>
</evidence>
<evidence type="ECO:0000256" key="1">
    <source>
        <dbReference type="ARBA" id="ARBA00006016"/>
    </source>
</evidence>
<dbReference type="InterPro" id="IPR014722">
    <property type="entry name" value="Rib_uL2_dom2"/>
</dbReference>
<sequence length="179" mass="19671">MDRGFEISRLGLRCTFEFDSRQAMGDEEFSVGDAGASMGAPIQCGAIKKNAYVIIKDRPCKIVEVSASKTGKHGSAKINYVGIDIFSGKRLEECRPSGHTVISPNVTRTECQLVSIDPDGFLELLMADNTTRSDIHGSDMLDTLKEKFENLGDNEDLLVTYISAMGQEKVVECRINTNK</sequence>
<keyword evidence="2" id="KW-0251">Elongation factor</keyword>
<accession>A0ABR4QSM1</accession>
<keyword evidence="3 5" id="KW-0648">Protein biosynthesis</keyword>
<comment type="caution">
    <text evidence="7">The sequence shown here is derived from an EMBL/GenBank/DDBJ whole genome shotgun (WGS) entry which is preliminary data.</text>
</comment>
<dbReference type="SUPFAM" id="SSF50104">
    <property type="entry name" value="Translation proteins SH3-like domain"/>
    <property type="match status" value="1"/>
</dbReference>
<dbReference type="EMBL" id="JAKROA010000001">
    <property type="protein sequence ID" value="KAL5112664.1"/>
    <property type="molecule type" value="Genomic_DNA"/>
</dbReference>
<dbReference type="PROSITE" id="PS00302">
    <property type="entry name" value="IF5A_HYPUSINE"/>
    <property type="match status" value="1"/>
</dbReference>